<accession>A0A5C5U100</accession>
<dbReference type="Pfam" id="PF22016">
    <property type="entry name" value="DUF6933"/>
    <property type="match status" value="1"/>
</dbReference>
<dbReference type="OrthoDB" id="6057431at2"/>
<dbReference type="RefSeq" id="WP_146388536.1">
    <property type="nucleotide sequence ID" value="NZ_VOHK01000005.1"/>
</dbReference>
<sequence>MANLIVTRAIAARARLKRDHLGEAQATDAPLGNWYVTFLPMAERNAFVYMSSRTQLSFLMLEGERLTAEKLFISLVRGISLVLELAGYPDHVRERVMNGYRAVAFARAADLSKLGVLTNCALDYEAFIEQDGGLNRCSLDQLVIDMNSRPAKKLGFSTPLEETAKALGVRPNKSFKPMPLRGTA</sequence>
<reference evidence="2 3" key="1">
    <citation type="journal article" date="2008" name="Int. J. Syst. Evol. Microbiol.">
        <title>Luteimonas marina sp. nov., isolated from seawater.</title>
        <authorList>
            <person name="Baik K.S."/>
            <person name="Park S.C."/>
            <person name="Kim M.S."/>
            <person name="Kim E.M."/>
            <person name="Park C."/>
            <person name="Chun J."/>
            <person name="Seong C.N."/>
        </authorList>
    </citation>
    <scope>NUCLEOTIDE SEQUENCE [LARGE SCALE GENOMIC DNA]</scope>
    <source>
        <strain evidence="2 3">FR1330</strain>
    </source>
</reference>
<dbReference type="InterPro" id="IPR053864">
    <property type="entry name" value="DUF6933"/>
</dbReference>
<keyword evidence="3" id="KW-1185">Reference proteome</keyword>
<comment type="caution">
    <text evidence="2">The sequence shown here is derived from an EMBL/GenBank/DDBJ whole genome shotgun (WGS) entry which is preliminary data.</text>
</comment>
<dbReference type="EMBL" id="VOHK01000005">
    <property type="protein sequence ID" value="TWT19419.1"/>
    <property type="molecule type" value="Genomic_DNA"/>
</dbReference>
<protein>
    <recommendedName>
        <fullName evidence="1">DUF6933 domain-containing protein</fullName>
    </recommendedName>
</protein>
<evidence type="ECO:0000259" key="1">
    <source>
        <dbReference type="Pfam" id="PF22016"/>
    </source>
</evidence>
<feature type="domain" description="DUF6933" evidence="1">
    <location>
        <begin position="7"/>
        <end position="162"/>
    </location>
</feature>
<dbReference type="Proteomes" id="UP000319980">
    <property type="component" value="Unassembled WGS sequence"/>
</dbReference>
<gene>
    <name evidence="2" type="ORF">FQY83_13825</name>
</gene>
<name>A0A5C5U100_9GAMM</name>
<evidence type="ECO:0000313" key="2">
    <source>
        <dbReference type="EMBL" id="TWT19419.1"/>
    </source>
</evidence>
<proteinExistence type="predicted"/>
<organism evidence="2 3">
    <name type="scientific">Luteimonas marina</name>
    <dbReference type="NCBI Taxonomy" id="488485"/>
    <lineage>
        <taxon>Bacteria</taxon>
        <taxon>Pseudomonadati</taxon>
        <taxon>Pseudomonadota</taxon>
        <taxon>Gammaproteobacteria</taxon>
        <taxon>Lysobacterales</taxon>
        <taxon>Lysobacteraceae</taxon>
        <taxon>Luteimonas</taxon>
    </lineage>
</organism>
<evidence type="ECO:0000313" key="3">
    <source>
        <dbReference type="Proteomes" id="UP000319980"/>
    </source>
</evidence>
<dbReference type="AlphaFoldDB" id="A0A5C5U100"/>